<gene>
    <name evidence="1" type="ORF">SAMN04487860_10366</name>
</gene>
<sequence length="245" mass="28294">MHYSLCPFCFNELLSSIESNAATISCSHCKNSFLQKLCISDNDIIIPIITSELTKELTKELLQCILNLTIGFSESSNSTITKIERVSFHLDEYSPIVKLTDSRITSIGDYNTSVRYRFTKRRFIINTSFNVIFVFGRGDGLWRDDYSPYNYLKYAKKLIIAPNNNNNIKTIISYFAHLFKSLNNIVESKKIYVPIALFNVSDLSDNSLFIIEAELGNYTIIPYVKNIEEQRIIDYSLLIKWITER</sequence>
<accession>A0A1M7HSK0</accession>
<name>A0A1M7HSK0_RUMFL</name>
<dbReference type="EMBL" id="FRCT01000003">
    <property type="protein sequence ID" value="SHM31388.1"/>
    <property type="molecule type" value="Genomic_DNA"/>
</dbReference>
<protein>
    <submittedName>
        <fullName evidence="1">Uncharacterized protein</fullName>
    </submittedName>
</protein>
<evidence type="ECO:0000313" key="2">
    <source>
        <dbReference type="Proteomes" id="UP000184394"/>
    </source>
</evidence>
<dbReference type="AlphaFoldDB" id="A0A1M7HSK0"/>
<organism evidence="1 2">
    <name type="scientific">Ruminococcus flavefaciens</name>
    <dbReference type="NCBI Taxonomy" id="1265"/>
    <lineage>
        <taxon>Bacteria</taxon>
        <taxon>Bacillati</taxon>
        <taxon>Bacillota</taxon>
        <taxon>Clostridia</taxon>
        <taxon>Eubacteriales</taxon>
        <taxon>Oscillospiraceae</taxon>
        <taxon>Ruminococcus</taxon>
    </lineage>
</organism>
<evidence type="ECO:0000313" key="1">
    <source>
        <dbReference type="EMBL" id="SHM31388.1"/>
    </source>
</evidence>
<dbReference type="Proteomes" id="UP000184394">
    <property type="component" value="Unassembled WGS sequence"/>
</dbReference>
<dbReference type="RefSeq" id="WP_072949101.1">
    <property type="nucleotide sequence ID" value="NZ_FRCT01000003.1"/>
</dbReference>
<proteinExistence type="predicted"/>
<reference evidence="1 2" key="1">
    <citation type="submission" date="2016-11" db="EMBL/GenBank/DDBJ databases">
        <authorList>
            <person name="Jaros S."/>
            <person name="Januszkiewicz K."/>
            <person name="Wedrychowicz H."/>
        </authorList>
    </citation>
    <scope>NUCLEOTIDE SEQUENCE [LARGE SCALE GENOMIC DNA]</scope>
    <source>
        <strain evidence="1 2">Y1</strain>
    </source>
</reference>